<feature type="transmembrane region" description="Helical" evidence="1">
    <location>
        <begin position="205"/>
        <end position="232"/>
    </location>
</feature>
<feature type="transmembrane region" description="Helical" evidence="1">
    <location>
        <begin position="244"/>
        <end position="263"/>
    </location>
</feature>
<dbReference type="EMBL" id="CP037421">
    <property type="protein sequence ID" value="QDT25974.1"/>
    <property type="molecule type" value="Genomic_DNA"/>
</dbReference>
<feature type="transmembrane region" description="Helical" evidence="1">
    <location>
        <begin position="62"/>
        <end position="85"/>
    </location>
</feature>
<organism evidence="2 3">
    <name type="scientific">Gimesia panareensis</name>
    <dbReference type="NCBI Taxonomy" id="2527978"/>
    <lineage>
        <taxon>Bacteria</taxon>
        <taxon>Pseudomonadati</taxon>
        <taxon>Planctomycetota</taxon>
        <taxon>Planctomycetia</taxon>
        <taxon>Planctomycetales</taxon>
        <taxon>Planctomycetaceae</taxon>
        <taxon>Gimesia</taxon>
    </lineage>
</organism>
<name>A0A517Q2Z0_9PLAN</name>
<dbReference type="Proteomes" id="UP000315647">
    <property type="component" value="Chromosome"/>
</dbReference>
<feature type="transmembrane region" description="Helical" evidence="1">
    <location>
        <begin position="91"/>
        <end position="115"/>
    </location>
</feature>
<evidence type="ECO:0008006" key="4">
    <source>
        <dbReference type="Google" id="ProtNLM"/>
    </source>
</evidence>
<keyword evidence="1" id="KW-0812">Transmembrane</keyword>
<gene>
    <name evidence="2" type="ORF">Enr10x_12720</name>
</gene>
<accession>A0A517Q2Z0</accession>
<protein>
    <recommendedName>
        <fullName evidence="4">Glycerophosphoryl diester phosphodiesterase membrane domain-containing protein</fullName>
    </recommendedName>
</protein>
<proteinExistence type="predicted"/>
<keyword evidence="1" id="KW-0472">Membrane</keyword>
<evidence type="ECO:0000256" key="1">
    <source>
        <dbReference type="SAM" id="Phobius"/>
    </source>
</evidence>
<reference evidence="2 3" key="1">
    <citation type="submission" date="2019-03" db="EMBL/GenBank/DDBJ databases">
        <title>Deep-cultivation of Planctomycetes and their phenomic and genomic characterization uncovers novel biology.</title>
        <authorList>
            <person name="Wiegand S."/>
            <person name="Jogler M."/>
            <person name="Boedeker C."/>
            <person name="Pinto D."/>
            <person name="Vollmers J."/>
            <person name="Rivas-Marin E."/>
            <person name="Kohn T."/>
            <person name="Peeters S.H."/>
            <person name="Heuer A."/>
            <person name="Rast P."/>
            <person name="Oberbeckmann S."/>
            <person name="Bunk B."/>
            <person name="Jeske O."/>
            <person name="Meyerdierks A."/>
            <person name="Storesund J.E."/>
            <person name="Kallscheuer N."/>
            <person name="Luecker S."/>
            <person name="Lage O.M."/>
            <person name="Pohl T."/>
            <person name="Merkel B.J."/>
            <person name="Hornburger P."/>
            <person name="Mueller R.-W."/>
            <person name="Bruemmer F."/>
            <person name="Labrenz M."/>
            <person name="Spormann A.M."/>
            <person name="Op den Camp H."/>
            <person name="Overmann J."/>
            <person name="Amann R."/>
            <person name="Jetten M.S.M."/>
            <person name="Mascher T."/>
            <person name="Medema M.H."/>
            <person name="Devos D.P."/>
            <person name="Kaster A.-K."/>
            <person name="Ovreas L."/>
            <person name="Rohde M."/>
            <person name="Galperin M.Y."/>
            <person name="Jogler C."/>
        </authorList>
    </citation>
    <scope>NUCLEOTIDE SEQUENCE [LARGE SCALE GENOMIC DNA]</scope>
    <source>
        <strain evidence="2 3">Enr10</strain>
    </source>
</reference>
<feature type="transmembrane region" description="Helical" evidence="1">
    <location>
        <begin position="156"/>
        <end position="179"/>
    </location>
</feature>
<dbReference type="AlphaFoldDB" id="A0A517Q2Z0"/>
<evidence type="ECO:0000313" key="3">
    <source>
        <dbReference type="Proteomes" id="UP000315647"/>
    </source>
</evidence>
<evidence type="ECO:0000313" key="2">
    <source>
        <dbReference type="EMBL" id="QDT25974.1"/>
    </source>
</evidence>
<keyword evidence="3" id="KW-1185">Reference proteome</keyword>
<sequence>MCGAVNPEEEFECVSCGEELQQTQSAQNEFQSIRAKDVFGRSWELFWQYPGVCLLGPLLANILYVLVCILMFVIGLLVFMGLSLVMPENSLLLVLPMIFLGLIALVMLLYVVAYFELGKVILFMRVAQDEQPALSNIFAGGQFTGRMVLCSLLFELLIFFANMVFVLAGYALALLFWPYPYLLVDRNLPGVESFGKAVDVTKGNLITLFLVFLSLFGLVILEAVALIGLAYLMVAQLSLPPGPVVGVACLLGVAGGLFLYSFLQLVKAVAYVQITRAA</sequence>
<keyword evidence="1" id="KW-1133">Transmembrane helix</keyword>